<comment type="caution">
    <text evidence="3">The sequence shown here is derived from an EMBL/GenBank/DDBJ whole genome shotgun (WGS) entry which is preliminary data.</text>
</comment>
<dbReference type="Proteomes" id="UP001281410">
    <property type="component" value="Unassembled WGS sequence"/>
</dbReference>
<feature type="transmembrane region" description="Helical" evidence="1">
    <location>
        <begin position="20"/>
        <end position="43"/>
    </location>
</feature>
<keyword evidence="1" id="KW-1133">Transmembrane helix</keyword>
<keyword evidence="4" id="KW-1185">Reference proteome</keyword>
<dbReference type="GO" id="GO:0004523">
    <property type="term" value="F:RNA-DNA hybrid ribonuclease activity"/>
    <property type="evidence" value="ECO:0007669"/>
    <property type="project" value="InterPro"/>
</dbReference>
<dbReference type="AlphaFoldDB" id="A0AAE0EAF7"/>
<feature type="domain" description="RNase H type-1" evidence="2">
    <location>
        <begin position="43"/>
        <end position="133"/>
    </location>
</feature>
<name>A0AAE0EAF7_9ROSI</name>
<protein>
    <recommendedName>
        <fullName evidence="2">RNase H type-1 domain-containing protein</fullName>
    </recommendedName>
</protein>
<keyword evidence="1" id="KW-0812">Transmembrane</keyword>
<accession>A0AAE0EAF7</accession>
<dbReference type="InterPro" id="IPR036397">
    <property type="entry name" value="RNaseH_sf"/>
</dbReference>
<sequence length="147" mass="16570">MDFSQNDLAPNSCKRKLPKIWTIFFITSENILTKIICLFSLFLGSKDSISAELLAIHKACDIIQASRKWNGVKVVISSDPLVAVSWVNGEDVGSLEHAYIIFDIHNWLKRFPNLVVSYASRYSNFFADSLAKQGARNCGDFVQFMDS</sequence>
<gene>
    <name evidence="3" type="ORF">Dsin_015016</name>
</gene>
<evidence type="ECO:0000259" key="2">
    <source>
        <dbReference type="Pfam" id="PF13456"/>
    </source>
</evidence>
<dbReference type="InterPro" id="IPR044730">
    <property type="entry name" value="RNase_H-like_dom_plant"/>
</dbReference>
<dbReference type="PANTHER" id="PTHR47723:SF22">
    <property type="entry name" value="RNASE H TYPE-1 DOMAIN-CONTAINING PROTEIN"/>
    <property type="match status" value="1"/>
</dbReference>
<dbReference type="SUPFAM" id="SSF53098">
    <property type="entry name" value="Ribonuclease H-like"/>
    <property type="match status" value="1"/>
</dbReference>
<dbReference type="Pfam" id="PF13456">
    <property type="entry name" value="RVT_3"/>
    <property type="match status" value="1"/>
</dbReference>
<dbReference type="InterPro" id="IPR012337">
    <property type="entry name" value="RNaseH-like_sf"/>
</dbReference>
<evidence type="ECO:0000256" key="1">
    <source>
        <dbReference type="SAM" id="Phobius"/>
    </source>
</evidence>
<dbReference type="Gene3D" id="3.30.420.10">
    <property type="entry name" value="Ribonuclease H-like superfamily/Ribonuclease H"/>
    <property type="match status" value="1"/>
</dbReference>
<dbReference type="InterPro" id="IPR002156">
    <property type="entry name" value="RNaseH_domain"/>
</dbReference>
<proteinExistence type="predicted"/>
<dbReference type="InterPro" id="IPR053151">
    <property type="entry name" value="RNase_H-like"/>
</dbReference>
<dbReference type="CDD" id="cd06222">
    <property type="entry name" value="RNase_H_like"/>
    <property type="match status" value="1"/>
</dbReference>
<dbReference type="GO" id="GO:0003676">
    <property type="term" value="F:nucleic acid binding"/>
    <property type="evidence" value="ECO:0007669"/>
    <property type="project" value="InterPro"/>
</dbReference>
<evidence type="ECO:0000313" key="3">
    <source>
        <dbReference type="EMBL" id="KAK3221046.1"/>
    </source>
</evidence>
<organism evidence="3 4">
    <name type="scientific">Dipteronia sinensis</name>
    <dbReference type="NCBI Taxonomy" id="43782"/>
    <lineage>
        <taxon>Eukaryota</taxon>
        <taxon>Viridiplantae</taxon>
        <taxon>Streptophyta</taxon>
        <taxon>Embryophyta</taxon>
        <taxon>Tracheophyta</taxon>
        <taxon>Spermatophyta</taxon>
        <taxon>Magnoliopsida</taxon>
        <taxon>eudicotyledons</taxon>
        <taxon>Gunneridae</taxon>
        <taxon>Pentapetalae</taxon>
        <taxon>rosids</taxon>
        <taxon>malvids</taxon>
        <taxon>Sapindales</taxon>
        <taxon>Sapindaceae</taxon>
        <taxon>Hippocastanoideae</taxon>
        <taxon>Acereae</taxon>
        <taxon>Dipteronia</taxon>
    </lineage>
</organism>
<reference evidence="3" key="1">
    <citation type="journal article" date="2023" name="Plant J.">
        <title>Genome sequences and population genomics provide insights into the demographic history, inbreeding, and mutation load of two 'living fossil' tree species of Dipteronia.</title>
        <authorList>
            <person name="Feng Y."/>
            <person name="Comes H.P."/>
            <person name="Chen J."/>
            <person name="Zhu S."/>
            <person name="Lu R."/>
            <person name="Zhang X."/>
            <person name="Li P."/>
            <person name="Qiu J."/>
            <person name="Olsen K.M."/>
            <person name="Qiu Y."/>
        </authorList>
    </citation>
    <scope>NUCLEOTIDE SEQUENCE</scope>
    <source>
        <strain evidence="3">NBL</strain>
    </source>
</reference>
<dbReference type="PANTHER" id="PTHR47723">
    <property type="entry name" value="OS05G0353850 PROTEIN"/>
    <property type="match status" value="1"/>
</dbReference>
<evidence type="ECO:0000313" key="4">
    <source>
        <dbReference type="Proteomes" id="UP001281410"/>
    </source>
</evidence>
<dbReference type="EMBL" id="JANJYJ010000004">
    <property type="protein sequence ID" value="KAK3221046.1"/>
    <property type="molecule type" value="Genomic_DNA"/>
</dbReference>
<keyword evidence="1" id="KW-0472">Membrane</keyword>